<proteinExistence type="predicted"/>
<accession>A0A8S5TUJ6</accession>
<organism evidence="1">
    <name type="scientific">Siphoviridae sp. ctVJE9</name>
    <dbReference type="NCBI Taxonomy" id="2825530"/>
    <lineage>
        <taxon>Viruses</taxon>
        <taxon>Duplodnaviria</taxon>
        <taxon>Heunggongvirae</taxon>
        <taxon>Uroviricota</taxon>
        <taxon>Caudoviricetes</taxon>
    </lineage>
</organism>
<evidence type="ECO:0000313" key="1">
    <source>
        <dbReference type="EMBL" id="DAF85882.1"/>
    </source>
</evidence>
<dbReference type="EMBL" id="BK015932">
    <property type="protein sequence ID" value="DAF85882.1"/>
    <property type="molecule type" value="Genomic_DNA"/>
</dbReference>
<name>A0A8S5TUJ6_9CAUD</name>
<protein>
    <submittedName>
        <fullName evidence="1">Uncharacterized protein</fullName>
    </submittedName>
</protein>
<sequence length="142" mass="16572">MLENFEVIEIKKVVEPKEAPLNIIVEPKRIRFVKAVTETLGYPPYVRFLANTKGQQFAVQIGRGNESNTYKFSKPKEKQKAAILIQNEIMMAVVWDMMPEWNRETKYIITGTYSKEDKAIIFNLKTAVPYERKQLMRSTLNK</sequence>
<reference evidence="1" key="1">
    <citation type="journal article" date="2021" name="Proc. Natl. Acad. Sci. U.S.A.">
        <title>A Catalog of Tens of Thousands of Viruses from Human Metagenomes Reveals Hidden Associations with Chronic Diseases.</title>
        <authorList>
            <person name="Tisza M.J."/>
            <person name="Buck C.B."/>
        </authorList>
    </citation>
    <scope>NUCLEOTIDE SEQUENCE</scope>
    <source>
        <strain evidence="1">CtVJE9</strain>
    </source>
</reference>